<dbReference type="EMBL" id="JBANQN010000001">
    <property type="protein sequence ID" value="KAK6802639.1"/>
    <property type="molecule type" value="Genomic_DNA"/>
</dbReference>
<protein>
    <submittedName>
        <fullName evidence="1">Uncharacterized protein</fullName>
    </submittedName>
</protein>
<keyword evidence="2" id="KW-1185">Reference proteome</keyword>
<evidence type="ECO:0000313" key="2">
    <source>
        <dbReference type="Proteomes" id="UP001371456"/>
    </source>
</evidence>
<dbReference type="Proteomes" id="UP001371456">
    <property type="component" value="Unassembled WGS sequence"/>
</dbReference>
<reference evidence="1 2" key="1">
    <citation type="submission" date="2024-02" db="EMBL/GenBank/DDBJ databases">
        <title>de novo genome assembly of Solanum bulbocastanum strain 11H21.</title>
        <authorList>
            <person name="Hosaka A.J."/>
        </authorList>
    </citation>
    <scope>NUCLEOTIDE SEQUENCE [LARGE SCALE GENOMIC DNA]</scope>
    <source>
        <tissue evidence="1">Young leaves</tissue>
    </source>
</reference>
<sequence length="32" mass="3583">MTSKDKLKRNEAIEKSSKIVGVNNSYTYLHAG</sequence>
<organism evidence="1 2">
    <name type="scientific">Solanum bulbocastanum</name>
    <name type="common">Wild potato</name>
    <dbReference type="NCBI Taxonomy" id="147425"/>
    <lineage>
        <taxon>Eukaryota</taxon>
        <taxon>Viridiplantae</taxon>
        <taxon>Streptophyta</taxon>
        <taxon>Embryophyta</taxon>
        <taxon>Tracheophyta</taxon>
        <taxon>Spermatophyta</taxon>
        <taxon>Magnoliopsida</taxon>
        <taxon>eudicotyledons</taxon>
        <taxon>Gunneridae</taxon>
        <taxon>Pentapetalae</taxon>
        <taxon>asterids</taxon>
        <taxon>lamiids</taxon>
        <taxon>Solanales</taxon>
        <taxon>Solanaceae</taxon>
        <taxon>Solanoideae</taxon>
        <taxon>Solaneae</taxon>
        <taxon>Solanum</taxon>
    </lineage>
</organism>
<gene>
    <name evidence="1" type="ORF">RDI58_000421</name>
</gene>
<dbReference type="AlphaFoldDB" id="A0AAN8U332"/>
<evidence type="ECO:0000313" key="1">
    <source>
        <dbReference type="EMBL" id="KAK6802639.1"/>
    </source>
</evidence>
<comment type="caution">
    <text evidence="1">The sequence shown here is derived from an EMBL/GenBank/DDBJ whole genome shotgun (WGS) entry which is preliminary data.</text>
</comment>
<name>A0AAN8U332_SOLBU</name>
<proteinExistence type="predicted"/>
<accession>A0AAN8U332</accession>